<accession>A0A0S3R0P6</accession>
<dbReference type="EMBL" id="AP015034">
    <property type="protein sequence ID" value="BAT74086.1"/>
    <property type="molecule type" value="Genomic_DNA"/>
</dbReference>
<evidence type="ECO:0000313" key="1">
    <source>
        <dbReference type="EMBL" id="BAT74086.1"/>
    </source>
</evidence>
<name>A0A0S3R0P6_PHAAN</name>
<dbReference type="Proteomes" id="UP000291084">
    <property type="component" value="Chromosome 1"/>
</dbReference>
<reference evidence="1 2" key="1">
    <citation type="journal article" date="2015" name="Sci. Rep.">
        <title>The power of single molecule real-time sequencing technology in the de novo assembly of a eukaryotic genome.</title>
        <authorList>
            <person name="Sakai H."/>
            <person name="Naito K."/>
            <person name="Ogiso-Tanaka E."/>
            <person name="Takahashi Y."/>
            <person name="Iseki K."/>
            <person name="Muto C."/>
            <person name="Satou K."/>
            <person name="Teruya K."/>
            <person name="Shiroma A."/>
            <person name="Shimoji M."/>
            <person name="Hirano T."/>
            <person name="Itoh T."/>
            <person name="Kaga A."/>
            <person name="Tomooka N."/>
        </authorList>
    </citation>
    <scope>NUCLEOTIDE SEQUENCE [LARGE SCALE GENOMIC DNA]</scope>
    <source>
        <strain evidence="2">cv. Shumari</strain>
    </source>
</reference>
<keyword evidence="2" id="KW-1185">Reference proteome</keyword>
<proteinExistence type="predicted"/>
<gene>
    <name evidence="1" type="primary">Vigan.01G168300</name>
    <name evidence="1" type="ORF">VIGAN_01168300</name>
</gene>
<organism evidence="1 2">
    <name type="scientific">Vigna angularis var. angularis</name>
    <dbReference type="NCBI Taxonomy" id="157739"/>
    <lineage>
        <taxon>Eukaryota</taxon>
        <taxon>Viridiplantae</taxon>
        <taxon>Streptophyta</taxon>
        <taxon>Embryophyta</taxon>
        <taxon>Tracheophyta</taxon>
        <taxon>Spermatophyta</taxon>
        <taxon>Magnoliopsida</taxon>
        <taxon>eudicotyledons</taxon>
        <taxon>Gunneridae</taxon>
        <taxon>Pentapetalae</taxon>
        <taxon>rosids</taxon>
        <taxon>fabids</taxon>
        <taxon>Fabales</taxon>
        <taxon>Fabaceae</taxon>
        <taxon>Papilionoideae</taxon>
        <taxon>50 kb inversion clade</taxon>
        <taxon>NPAAA clade</taxon>
        <taxon>indigoferoid/millettioid clade</taxon>
        <taxon>Phaseoleae</taxon>
        <taxon>Vigna</taxon>
    </lineage>
</organism>
<evidence type="ECO:0000313" key="2">
    <source>
        <dbReference type="Proteomes" id="UP000291084"/>
    </source>
</evidence>
<sequence length="122" mass="13628">MKKLQVNLADKALPRLCWSCMLALGRHSVRAGRGVKQWSHLEKQAGSFSLLEQRVCTGRKERRENSRPALGATRIAGREAALGRELGRVGAATQGVSLGFHSSSTLKRSKQEMAHGRRWFRF</sequence>
<protein>
    <submittedName>
        <fullName evidence="1">Uncharacterized protein</fullName>
    </submittedName>
</protein>
<dbReference type="AlphaFoldDB" id="A0A0S3R0P6"/>